<keyword evidence="1" id="KW-1133">Transmembrane helix</keyword>
<accession>A0A1G7NJ30</accession>
<dbReference type="EMBL" id="FNAI01000027">
    <property type="protein sequence ID" value="SDF73299.1"/>
    <property type="molecule type" value="Genomic_DNA"/>
</dbReference>
<feature type="transmembrane region" description="Helical" evidence="1">
    <location>
        <begin position="7"/>
        <end position="26"/>
    </location>
</feature>
<organism evidence="2 3">
    <name type="scientific">Mucilaginibacter pineti</name>
    <dbReference type="NCBI Taxonomy" id="1391627"/>
    <lineage>
        <taxon>Bacteria</taxon>
        <taxon>Pseudomonadati</taxon>
        <taxon>Bacteroidota</taxon>
        <taxon>Sphingobacteriia</taxon>
        <taxon>Sphingobacteriales</taxon>
        <taxon>Sphingobacteriaceae</taxon>
        <taxon>Mucilaginibacter</taxon>
    </lineage>
</organism>
<protein>
    <recommendedName>
        <fullName evidence="4">DUF4149 domain-containing protein</fullName>
    </recommendedName>
</protein>
<keyword evidence="1" id="KW-0472">Membrane</keyword>
<evidence type="ECO:0008006" key="4">
    <source>
        <dbReference type="Google" id="ProtNLM"/>
    </source>
</evidence>
<feature type="transmembrane region" description="Helical" evidence="1">
    <location>
        <begin position="116"/>
        <end position="140"/>
    </location>
</feature>
<gene>
    <name evidence="2" type="ORF">SAMN05216464_12715</name>
</gene>
<feature type="transmembrane region" description="Helical" evidence="1">
    <location>
        <begin position="46"/>
        <end position="69"/>
    </location>
</feature>
<dbReference type="STRING" id="1391627.SAMN05216464_12715"/>
<evidence type="ECO:0000313" key="2">
    <source>
        <dbReference type="EMBL" id="SDF73299.1"/>
    </source>
</evidence>
<keyword evidence="3" id="KW-1185">Reference proteome</keyword>
<evidence type="ECO:0000256" key="1">
    <source>
        <dbReference type="SAM" id="Phobius"/>
    </source>
</evidence>
<sequence length="164" mass="18786">MKERTILSIRVIIVIFWLGFFMSISFMEAPLKFTAPGLRMQTGVAIGQIVFHALKCELFFLLALVVTFCIRRSVSYGWQGVVLVTAILFIETIWLLPALNESAVRFMAGKPASREYLHWLFLLQETVKVPVLLGIGWYNLKQKDLINQINYEHANALQHDRATT</sequence>
<dbReference type="OrthoDB" id="1098954at2"/>
<reference evidence="2 3" key="1">
    <citation type="submission" date="2016-10" db="EMBL/GenBank/DDBJ databases">
        <authorList>
            <person name="de Groot N.N."/>
        </authorList>
    </citation>
    <scope>NUCLEOTIDE SEQUENCE [LARGE SCALE GENOMIC DNA]</scope>
    <source>
        <strain evidence="2 3">47C3B</strain>
    </source>
</reference>
<keyword evidence="1" id="KW-0812">Transmembrane</keyword>
<name>A0A1G7NJ30_9SPHI</name>
<proteinExistence type="predicted"/>
<dbReference type="RefSeq" id="WP_091157460.1">
    <property type="nucleotide sequence ID" value="NZ_FNAI01000027.1"/>
</dbReference>
<feature type="transmembrane region" description="Helical" evidence="1">
    <location>
        <begin position="76"/>
        <end position="96"/>
    </location>
</feature>
<dbReference type="AlphaFoldDB" id="A0A1G7NJ30"/>
<evidence type="ECO:0000313" key="3">
    <source>
        <dbReference type="Proteomes" id="UP000199072"/>
    </source>
</evidence>
<dbReference type="Proteomes" id="UP000199072">
    <property type="component" value="Unassembled WGS sequence"/>
</dbReference>